<dbReference type="Proteomes" id="UP000675968">
    <property type="component" value="Unassembled WGS sequence"/>
</dbReference>
<comment type="caution">
    <text evidence="1">The sequence shown here is derived from an EMBL/GenBank/DDBJ whole genome shotgun (WGS) entry which is preliminary data.</text>
</comment>
<organism evidence="1 2">
    <name type="scientific">Candidatus Iainarchaeum sp</name>
    <dbReference type="NCBI Taxonomy" id="3101447"/>
    <lineage>
        <taxon>Archaea</taxon>
        <taxon>Candidatus Iainarchaeota</taxon>
        <taxon>Candidatus Iainarchaeia</taxon>
        <taxon>Candidatus Iainarchaeales</taxon>
        <taxon>Candidatus Iainarchaeaceae</taxon>
        <taxon>Candidatus Iainarchaeum</taxon>
    </lineage>
</organism>
<name>A0A8T4LDM5_9ARCH</name>
<evidence type="ECO:0000313" key="2">
    <source>
        <dbReference type="Proteomes" id="UP000675968"/>
    </source>
</evidence>
<gene>
    <name evidence="1" type="ORF">J4215_02320</name>
</gene>
<dbReference type="EMBL" id="JAGVWC010000009">
    <property type="protein sequence ID" value="MBS3061395.1"/>
    <property type="molecule type" value="Genomic_DNA"/>
</dbReference>
<reference evidence="1" key="1">
    <citation type="submission" date="2021-03" db="EMBL/GenBank/DDBJ databases">
        <authorList>
            <person name="Jaffe A."/>
        </authorList>
    </citation>
    <scope>NUCLEOTIDE SEQUENCE</scope>
    <source>
        <strain evidence="1">RIFCSPLOWO2_01_FULL_AR10_48_17</strain>
    </source>
</reference>
<evidence type="ECO:0000313" key="1">
    <source>
        <dbReference type="EMBL" id="MBS3061395.1"/>
    </source>
</evidence>
<accession>A0A8T4LDM5</accession>
<protein>
    <submittedName>
        <fullName evidence="1">Uncharacterized protein</fullName>
    </submittedName>
</protein>
<proteinExistence type="predicted"/>
<sequence>MNVKGNLITAWMHLLVFHELNRLRVTHEWPIEKILPEKTVLLTKNGSVRSGRFDFLVQTKDKSIGIEVLTRPSQGKLKQKLAYASEVDEFVFVVPKEALEFYKKKDHKIPSRVRPSFFGKEFKSPNLKAWIVDLADGRILKKSVFSKVFNTK</sequence>
<dbReference type="AlphaFoldDB" id="A0A8T4LDM5"/>
<reference evidence="1" key="2">
    <citation type="submission" date="2021-05" db="EMBL/GenBank/DDBJ databases">
        <title>Protein family content uncovers lineage relationships and bacterial pathway maintenance mechanisms in DPANN archaea.</title>
        <authorList>
            <person name="Castelle C.J."/>
            <person name="Meheust R."/>
            <person name="Jaffe A.L."/>
            <person name="Seitz K."/>
            <person name="Gong X."/>
            <person name="Baker B.J."/>
            <person name="Banfield J.F."/>
        </authorList>
    </citation>
    <scope>NUCLEOTIDE SEQUENCE</scope>
    <source>
        <strain evidence="1">RIFCSPLOWO2_01_FULL_AR10_48_17</strain>
    </source>
</reference>